<dbReference type="InterPro" id="IPR039565">
    <property type="entry name" value="BamD-like"/>
</dbReference>
<dbReference type="CDD" id="cd15830">
    <property type="entry name" value="BamD"/>
    <property type="match status" value="1"/>
</dbReference>
<dbReference type="AlphaFoldDB" id="A0A975W7W9"/>
<dbReference type="InterPro" id="IPR011990">
    <property type="entry name" value="TPR-like_helical_dom_sf"/>
</dbReference>
<organism evidence="6 7">
    <name type="scientific">Marinovum algicola</name>
    <dbReference type="NCBI Taxonomy" id="42444"/>
    <lineage>
        <taxon>Bacteria</taxon>
        <taxon>Pseudomonadati</taxon>
        <taxon>Pseudomonadota</taxon>
        <taxon>Alphaproteobacteria</taxon>
        <taxon>Rhodobacterales</taxon>
        <taxon>Roseobacteraceae</taxon>
        <taxon>Marinovum</taxon>
    </lineage>
</organism>
<evidence type="ECO:0000313" key="7">
    <source>
        <dbReference type="Proteomes" id="UP000182932"/>
    </source>
</evidence>
<proteinExistence type="inferred from homology"/>
<dbReference type="EMBL" id="FNYY01000002">
    <property type="protein sequence ID" value="SEI93684.1"/>
    <property type="molecule type" value="Genomic_DNA"/>
</dbReference>
<accession>A0A975W7W9</accession>
<reference evidence="6 7" key="1">
    <citation type="submission" date="2016-10" db="EMBL/GenBank/DDBJ databases">
        <authorList>
            <person name="Varghese N."/>
            <person name="Submissions S."/>
        </authorList>
    </citation>
    <scope>NUCLEOTIDE SEQUENCE [LARGE SCALE GENOMIC DNA]</scope>
    <source>
        <strain evidence="6 7">FF3</strain>
    </source>
</reference>
<dbReference type="HAMAP" id="MF_00922">
    <property type="entry name" value="OM_assembly_BamD"/>
    <property type="match status" value="1"/>
</dbReference>
<evidence type="ECO:0000313" key="6">
    <source>
        <dbReference type="EMBL" id="SEI93684.1"/>
    </source>
</evidence>
<feature type="domain" description="Outer membrane lipoprotein BamD-like" evidence="5">
    <location>
        <begin position="51"/>
        <end position="244"/>
    </location>
</feature>
<dbReference type="Gene3D" id="1.25.40.10">
    <property type="entry name" value="Tetratricopeptide repeat domain"/>
    <property type="match status" value="1"/>
</dbReference>
<comment type="subunit">
    <text evidence="4">Part of the Bam complex.</text>
</comment>
<keyword evidence="2 4" id="KW-0472">Membrane</keyword>
<dbReference type="GO" id="GO:0051205">
    <property type="term" value="P:protein insertion into membrane"/>
    <property type="evidence" value="ECO:0007669"/>
    <property type="project" value="UniProtKB-UniRule"/>
</dbReference>
<evidence type="ECO:0000256" key="1">
    <source>
        <dbReference type="ARBA" id="ARBA00022729"/>
    </source>
</evidence>
<dbReference type="PANTHER" id="PTHR37423:SF6">
    <property type="entry name" value="CELL DIVISION COORDINATOR CPOB"/>
    <property type="match status" value="1"/>
</dbReference>
<keyword evidence="7" id="KW-1185">Reference proteome</keyword>
<dbReference type="GO" id="GO:0009279">
    <property type="term" value="C:cell outer membrane"/>
    <property type="evidence" value="ECO:0007669"/>
    <property type="project" value="UniProtKB-SubCell"/>
</dbReference>
<dbReference type="RefSeq" id="WP_074835318.1">
    <property type="nucleotide sequence ID" value="NZ_CBDCHJ010000006.1"/>
</dbReference>
<evidence type="ECO:0000256" key="4">
    <source>
        <dbReference type="HAMAP-Rule" id="MF_00922"/>
    </source>
</evidence>
<keyword evidence="4" id="KW-0564">Palmitate</keyword>
<dbReference type="GeneID" id="80817270"/>
<dbReference type="PROSITE" id="PS51257">
    <property type="entry name" value="PROKAR_LIPOPROTEIN"/>
    <property type="match status" value="1"/>
</dbReference>
<dbReference type="GO" id="GO:0043165">
    <property type="term" value="P:Gram-negative-bacterium-type cell outer membrane assembly"/>
    <property type="evidence" value="ECO:0007669"/>
    <property type="project" value="UniProtKB-UniRule"/>
</dbReference>
<keyword evidence="4" id="KW-0449">Lipoprotein</keyword>
<evidence type="ECO:0000256" key="2">
    <source>
        <dbReference type="ARBA" id="ARBA00023136"/>
    </source>
</evidence>
<keyword evidence="1 4" id="KW-0732">Signal</keyword>
<dbReference type="Proteomes" id="UP000182932">
    <property type="component" value="Unassembled WGS sequence"/>
</dbReference>
<dbReference type="Pfam" id="PF13525">
    <property type="entry name" value="YfiO"/>
    <property type="match status" value="1"/>
</dbReference>
<comment type="function">
    <text evidence="4">Part of the outer membrane protein assembly complex, which is involved in assembly and insertion of beta-barrel proteins into the outer membrane.</text>
</comment>
<evidence type="ECO:0000256" key="3">
    <source>
        <dbReference type="ARBA" id="ARBA00023237"/>
    </source>
</evidence>
<comment type="caution">
    <text evidence="6">The sequence shown here is derived from an EMBL/GenBank/DDBJ whole genome shotgun (WGS) entry which is preliminary data.</text>
</comment>
<protein>
    <recommendedName>
        <fullName evidence="4">Outer membrane protein assembly factor BamD</fullName>
    </recommendedName>
</protein>
<comment type="similarity">
    <text evidence="4">Belongs to the BamD family.</text>
</comment>
<evidence type="ECO:0000259" key="5">
    <source>
        <dbReference type="Pfam" id="PF13525"/>
    </source>
</evidence>
<dbReference type="NCBIfam" id="TIGR03302">
    <property type="entry name" value="OM_YfiO"/>
    <property type="match status" value="1"/>
</dbReference>
<gene>
    <name evidence="4" type="primary">bamD</name>
    <name evidence="6" type="ORF">SAMN04487940_102416</name>
</gene>
<sequence length="293" mass="33454">MTGDRPLKGRTSRAIAIALVAGLTLASCSGGTFRNARGNIGFGDTPIEAYTAEQIYERGEYELERNAYGEAAEFFSEIERLYPYSEWAKRALIMQAFAHHKDKEYEEARAVAQRYVDFYPADDDAAYAQYLLALSYYDQIDEVGRDQGLTFQALQALRTVIERYPDSGYARSAILKFDLAFDHLAGKEMEIGRYYLKRKHYTSAINRFRVVVEDFQTTTHTAEALHRLVESYLSLGLTREAQTAGAILGYNYQSTEWYEDSYRLLTGQGLEPEVFDGTWLGAIYRQMVKGEWL</sequence>
<name>A0A975W7W9_9RHOB</name>
<dbReference type="SUPFAM" id="SSF48452">
    <property type="entry name" value="TPR-like"/>
    <property type="match status" value="1"/>
</dbReference>
<comment type="subcellular location">
    <subcellularLocation>
        <location evidence="4">Cell outer membrane</location>
        <topology evidence="4">Lipid-anchor</topology>
    </subcellularLocation>
</comment>
<dbReference type="PANTHER" id="PTHR37423">
    <property type="entry name" value="SOLUBLE LYTIC MUREIN TRANSGLYCOSYLASE-RELATED"/>
    <property type="match status" value="1"/>
</dbReference>
<keyword evidence="3 4" id="KW-0998">Cell outer membrane</keyword>
<dbReference type="InterPro" id="IPR017689">
    <property type="entry name" value="BamD"/>
</dbReference>